<reference evidence="9" key="1">
    <citation type="submission" date="2020-12" db="EMBL/GenBank/DDBJ databases">
        <authorList>
            <person name="Iha C."/>
        </authorList>
    </citation>
    <scope>NUCLEOTIDE SEQUENCE</scope>
</reference>
<evidence type="ECO:0000256" key="6">
    <source>
        <dbReference type="PROSITE-ProRule" id="PRU00176"/>
    </source>
</evidence>
<dbReference type="SMART" id="SM00360">
    <property type="entry name" value="RRM"/>
    <property type="match status" value="1"/>
</dbReference>
<dbReference type="GO" id="GO:0003723">
    <property type="term" value="F:RNA binding"/>
    <property type="evidence" value="ECO:0007669"/>
    <property type="project" value="UniProtKB-UniRule"/>
</dbReference>
<keyword evidence="5" id="KW-0648">Protein biosynthesis</keyword>
<dbReference type="Proteomes" id="UP000708148">
    <property type="component" value="Unassembled WGS sequence"/>
</dbReference>
<dbReference type="Pfam" id="PF00076">
    <property type="entry name" value="RRM_1"/>
    <property type="match status" value="1"/>
</dbReference>
<evidence type="ECO:0000256" key="1">
    <source>
        <dbReference type="ARBA" id="ARBA00004496"/>
    </source>
</evidence>
<comment type="caution">
    <text evidence="9">The sequence shown here is derived from an EMBL/GenBank/DDBJ whole genome shotgun (WGS) entry which is preliminary data.</text>
</comment>
<organism evidence="9 10">
    <name type="scientific">Ostreobium quekettii</name>
    <dbReference type="NCBI Taxonomy" id="121088"/>
    <lineage>
        <taxon>Eukaryota</taxon>
        <taxon>Viridiplantae</taxon>
        <taxon>Chlorophyta</taxon>
        <taxon>core chlorophytes</taxon>
        <taxon>Ulvophyceae</taxon>
        <taxon>TCBD clade</taxon>
        <taxon>Bryopsidales</taxon>
        <taxon>Ostreobineae</taxon>
        <taxon>Ostreobiaceae</taxon>
        <taxon>Ostreobium</taxon>
    </lineage>
</organism>
<evidence type="ECO:0000256" key="3">
    <source>
        <dbReference type="ARBA" id="ARBA00022540"/>
    </source>
</evidence>
<dbReference type="InterPro" id="IPR034363">
    <property type="entry name" value="eIF3B_RRM"/>
</dbReference>
<feature type="transmembrane region" description="Helical" evidence="7">
    <location>
        <begin position="272"/>
        <end position="295"/>
    </location>
</feature>
<gene>
    <name evidence="9" type="ORF">OSTQU699_LOCUS7060</name>
</gene>
<dbReference type="GO" id="GO:0005852">
    <property type="term" value="C:eukaryotic translation initiation factor 3 complex"/>
    <property type="evidence" value="ECO:0007669"/>
    <property type="project" value="InterPro"/>
</dbReference>
<dbReference type="InterPro" id="IPR011400">
    <property type="entry name" value="EIF3B"/>
</dbReference>
<dbReference type="InterPro" id="IPR035979">
    <property type="entry name" value="RBD_domain_sf"/>
</dbReference>
<sequence>MAVDVADRALDRAMELAGEMFPDQPAGFPFGEFNMEAVKLPRDDDFGIPSDDDLSDDEVVQEETGFGSVIVVDNVPVVPEEKVEKLTSVIKRLFGGVGTIREGGFHMPVDPETKNTKGFAFIEFESPEEALAAQRLGHNHRLDRNHIFHVCMFDDFEKYEKVPEQYKAPTVPVYEDQVSVWPSGDLHCRDMTLKVQKKWQVAYSRSDLVLLQAAGCSSQGKLVRECMYCCLFMTFGKHVLWWHDCIVAVMKIKVLLVQRPKHMQPFISPPSLLLFSWCTACSPCIPLLLCAFLTID</sequence>
<dbReference type="InterPro" id="IPR012677">
    <property type="entry name" value="Nucleotide-bd_a/b_plait_sf"/>
</dbReference>
<dbReference type="InterPro" id="IPR000504">
    <property type="entry name" value="RRM_dom"/>
</dbReference>
<evidence type="ECO:0000313" key="9">
    <source>
        <dbReference type="EMBL" id="CAD7701703.1"/>
    </source>
</evidence>
<dbReference type="Gene3D" id="3.30.70.330">
    <property type="match status" value="1"/>
</dbReference>
<dbReference type="AlphaFoldDB" id="A0A8S1J1U3"/>
<keyword evidence="2" id="KW-0963">Cytoplasm</keyword>
<comment type="subcellular location">
    <subcellularLocation>
        <location evidence="1">Cytoplasm</location>
    </subcellularLocation>
</comment>
<keyword evidence="4 6" id="KW-0694">RNA-binding</keyword>
<evidence type="ECO:0000256" key="2">
    <source>
        <dbReference type="ARBA" id="ARBA00022490"/>
    </source>
</evidence>
<evidence type="ECO:0000259" key="8">
    <source>
        <dbReference type="PROSITE" id="PS50102"/>
    </source>
</evidence>
<proteinExistence type="predicted"/>
<dbReference type="GO" id="GO:0031369">
    <property type="term" value="F:translation initiation factor binding"/>
    <property type="evidence" value="ECO:0007669"/>
    <property type="project" value="InterPro"/>
</dbReference>
<name>A0A8S1J1U3_9CHLO</name>
<dbReference type="SUPFAM" id="SSF54928">
    <property type="entry name" value="RNA-binding domain, RBD"/>
    <property type="match status" value="1"/>
</dbReference>
<keyword evidence="10" id="KW-1185">Reference proteome</keyword>
<dbReference type="CDD" id="cd12278">
    <property type="entry name" value="RRM_eIF3B"/>
    <property type="match status" value="1"/>
</dbReference>
<dbReference type="PANTHER" id="PTHR14068:SF0">
    <property type="entry name" value="EUKARYOTIC TRANSLATION INITIATION FACTOR 3 SUBUNIT B"/>
    <property type="match status" value="1"/>
</dbReference>
<evidence type="ECO:0000256" key="4">
    <source>
        <dbReference type="ARBA" id="ARBA00022884"/>
    </source>
</evidence>
<feature type="domain" description="RRM" evidence="8">
    <location>
        <begin position="68"/>
        <end position="155"/>
    </location>
</feature>
<dbReference type="PANTHER" id="PTHR14068">
    <property type="entry name" value="EUKARYOTIC TRANSLATION INITIATION FACTOR 3 EIF3 -RELATED"/>
    <property type="match status" value="1"/>
</dbReference>
<dbReference type="OrthoDB" id="10250414at2759"/>
<protein>
    <recommendedName>
        <fullName evidence="8">RRM domain-containing protein</fullName>
    </recommendedName>
</protein>
<dbReference type="FunFam" id="3.30.70.330:FF:000235">
    <property type="entry name" value="Eukaryotic translation initiation factor 3 subunit B"/>
    <property type="match status" value="1"/>
</dbReference>
<dbReference type="PROSITE" id="PS50102">
    <property type="entry name" value="RRM"/>
    <property type="match status" value="1"/>
</dbReference>
<dbReference type="GO" id="GO:0003743">
    <property type="term" value="F:translation initiation factor activity"/>
    <property type="evidence" value="ECO:0007669"/>
    <property type="project" value="UniProtKB-KW"/>
</dbReference>
<dbReference type="EMBL" id="CAJHUC010001611">
    <property type="protein sequence ID" value="CAD7701703.1"/>
    <property type="molecule type" value="Genomic_DNA"/>
</dbReference>
<keyword evidence="7" id="KW-0812">Transmembrane</keyword>
<keyword evidence="7" id="KW-1133">Transmembrane helix</keyword>
<evidence type="ECO:0000256" key="7">
    <source>
        <dbReference type="SAM" id="Phobius"/>
    </source>
</evidence>
<evidence type="ECO:0000313" key="10">
    <source>
        <dbReference type="Proteomes" id="UP000708148"/>
    </source>
</evidence>
<accession>A0A8S1J1U3</accession>
<keyword evidence="3" id="KW-0396">Initiation factor</keyword>
<evidence type="ECO:0000256" key="5">
    <source>
        <dbReference type="ARBA" id="ARBA00022917"/>
    </source>
</evidence>
<keyword evidence="7" id="KW-0472">Membrane</keyword>